<gene>
    <name evidence="2" type="ORF">SAMN05216474_1687</name>
</gene>
<dbReference type="Gene3D" id="1.25.40.10">
    <property type="entry name" value="Tetratricopeptide repeat domain"/>
    <property type="match status" value="1"/>
</dbReference>
<dbReference type="SUPFAM" id="SSF48452">
    <property type="entry name" value="TPR-like"/>
    <property type="match status" value="1"/>
</dbReference>
<organism evidence="2 3">
    <name type="scientific">Lishizhenia tianjinensis</name>
    <dbReference type="NCBI Taxonomy" id="477690"/>
    <lineage>
        <taxon>Bacteria</taxon>
        <taxon>Pseudomonadati</taxon>
        <taxon>Bacteroidota</taxon>
        <taxon>Flavobacteriia</taxon>
        <taxon>Flavobacteriales</taxon>
        <taxon>Crocinitomicaceae</taxon>
        <taxon>Lishizhenia</taxon>
    </lineage>
</organism>
<name>A0A1I6ZX40_9FLAO</name>
<dbReference type="Pfam" id="PF13181">
    <property type="entry name" value="TPR_8"/>
    <property type="match status" value="3"/>
</dbReference>
<accession>A0A1I6ZX40</accession>
<feature type="repeat" description="TPR" evidence="1">
    <location>
        <begin position="304"/>
        <end position="337"/>
    </location>
</feature>
<dbReference type="OrthoDB" id="9803982at2"/>
<protein>
    <submittedName>
        <fullName evidence="2">Tfp pilus assembly protein PilF</fullName>
    </submittedName>
</protein>
<evidence type="ECO:0000313" key="3">
    <source>
        <dbReference type="Proteomes" id="UP000236454"/>
    </source>
</evidence>
<feature type="repeat" description="TPR" evidence="1">
    <location>
        <begin position="235"/>
        <end position="268"/>
    </location>
</feature>
<dbReference type="PANTHER" id="PTHR12558:SF13">
    <property type="entry name" value="CELL DIVISION CYCLE PROTEIN 27 HOMOLOG"/>
    <property type="match status" value="1"/>
</dbReference>
<dbReference type="PANTHER" id="PTHR12558">
    <property type="entry name" value="CELL DIVISION CYCLE 16,23,27"/>
    <property type="match status" value="1"/>
</dbReference>
<dbReference type="Proteomes" id="UP000236454">
    <property type="component" value="Unassembled WGS sequence"/>
</dbReference>
<dbReference type="EMBL" id="FPAS01000002">
    <property type="protein sequence ID" value="SFT67177.1"/>
    <property type="molecule type" value="Genomic_DNA"/>
</dbReference>
<dbReference type="AlphaFoldDB" id="A0A1I6ZX40"/>
<evidence type="ECO:0000313" key="2">
    <source>
        <dbReference type="EMBL" id="SFT67177.1"/>
    </source>
</evidence>
<dbReference type="RefSeq" id="WP_090248241.1">
    <property type="nucleotide sequence ID" value="NZ_FPAS01000002.1"/>
</dbReference>
<reference evidence="2 3" key="1">
    <citation type="submission" date="2016-10" db="EMBL/GenBank/DDBJ databases">
        <authorList>
            <person name="de Groot N.N."/>
        </authorList>
    </citation>
    <scope>NUCLEOTIDE SEQUENCE [LARGE SCALE GENOMIC DNA]</scope>
    <source>
        <strain evidence="2 3">CGMCC 1.7005</strain>
    </source>
</reference>
<feature type="repeat" description="TPR" evidence="1">
    <location>
        <begin position="130"/>
        <end position="163"/>
    </location>
</feature>
<proteinExistence type="predicted"/>
<dbReference type="InterPro" id="IPR011990">
    <property type="entry name" value="TPR-like_helical_dom_sf"/>
</dbReference>
<dbReference type="PROSITE" id="PS50005">
    <property type="entry name" value="TPR"/>
    <property type="match status" value="4"/>
</dbReference>
<sequence length="349" mass="39965">MKKVCLIFSLALAVVACKNETKVEEEVFVYTEDTTEVSLEDNLKSLVSELEKNPNNVEKLIDIANFYKDAMIYQEVLPNAAKAFRLDSTNLEARKLYAWSLINQYEPKVEDILLAREQFEYILSKEPRNPETYVNIATTYTLMGDYKSSFNYLDEAIKIDQQYRDAYILKGTNYRAVGNEELAISSYETALQIDQEYAEGFLNVADYYVEIGNPIALEYYQTAYDLNPSLKNLKVRALYGIAKTQQDLGQFKEALASYRKLAVLAPSFEPAYFNPAYIKQFKQKEIDSAVYYYNLCVDVNPKYIDAWHNLGLAYAEQGRKSDAARAFSTALSINPDYTMSKEAAEKLLK</sequence>
<dbReference type="SMART" id="SM00028">
    <property type="entry name" value="TPR"/>
    <property type="match status" value="7"/>
</dbReference>
<dbReference type="Pfam" id="PF00515">
    <property type="entry name" value="TPR_1"/>
    <property type="match status" value="1"/>
</dbReference>
<keyword evidence="3" id="KW-1185">Reference proteome</keyword>
<dbReference type="STRING" id="477690.SAMN05216474_1687"/>
<feature type="repeat" description="TPR" evidence="1">
    <location>
        <begin position="164"/>
        <end position="197"/>
    </location>
</feature>
<dbReference type="PROSITE" id="PS50293">
    <property type="entry name" value="TPR_REGION"/>
    <property type="match status" value="1"/>
</dbReference>
<keyword evidence="1" id="KW-0802">TPR repeat</keyword>
<dbReference type="PROSITE" id="PS51257">
    <property type="entry name" value="PROKAR_LIPOPROTEIN"/>
    <property type="match status" value="1"/>
</dbReference>
<evidence type="ECO:0000256" key="1">
    <source>
        <dbReference type="PROSITE-ProRule" id="PRU00339"/>
    </source>
</evidence>
<dbReference type="InterPro" id="IPR019734">
    <property type="entry name" value="TPR_rpt"/>
</dbReference>